<sequence length="237" mass="25614">MPGAGQDVIVSRRLRGVVTCAHALARHGLPLRLDPGPLHVAVPRSTSRVPTGIGRVTVHRVAGLVIPGPARPPVADPLTALLCFMRCAEELDVLIALDAALRDGLISRDELVAALPGNRNAPLRALLARADPRARSLLETVARYDLQEAGQDPGVAVDLGVEVDLVLRPRLVVETDGFMYHSSLADWTNDHLRDQRLNAAGWTVLRLTSRQVLDRRTVEIVRPVASRLGCWVHPAGA</sequence>
<proteinExistence type="predicted"/>
<organism evidence="2 3">
    <name type="scientific">Actinomyces howellii</name>
    <dbReference type="NCBI Taxonomy" id="52771"/>
    <lineage>
        <taxon>Bacteria</taxon>
        <taxon>Bacillati</taxon>
        <taxon>Actinomycetota</taxon>
        <taxon>Actinomycetes</taxon>
        <taxon>Actinomycetales</taxon>
        <taxon>Actinomycetaceae</taxon>
        <taxon>Actinomyces</taxon>
    </lineage>
</organism>
<evidence type="ECO:0000313" key="3">
    <source>
        <dbReference type="Proteomes" id="UP000266895"/>
    </source>
</evidence>
<dbReference type="SUPFAM" id="SSF52980">
    <property type="entry name" value="Restriction endonuclease-like"/>
    <property type="match status" value="1"/>
</dbReference>
<reference evidence="2 3" key="1">
    <citation type="submission" date="2018-12" db="EMBL/GenBank/DDBJ databases">
        <authorList>
            <consortium name="Pathogen Informatics"/>
        </authorList>
    </citation>
    <scope>NUCLEOTIDE SEQUENCE [LARGE SCALE GENOMIC DNA]</scope>
    <source>
        <strain evidence="2 3">NCTC11636</strain>
    </source>
</reference>
<dbReference type="InterPro" id="IPR011335">
    <property type="entry name" value="Restrct_endonuc-II-like"/>
</dbReference>
<evidence type="ECO:0000313" key="2">
    <source>
        <dbReference type="EMBL" id="VEG28684.1"/>
    </source>
</evidence>
<dbReference type="Proteomes" id="UP000266895">
    <property type="component" value="Chromosome"/>
</dbReference>
<dbReference type="EMBL" id="LR134350">
    <property type="protein sequence ID" value="VEG28684.1"/>
    <property type="molecule type" value="Genomic_DNA"/>
</dbReference>
<name>A0A3S4R3V2_9ACTO</name>
<protein>
    <recommendedName>
        <fullName evidence="1">Restriction endonuclease type II-like domain-containing protein</fullName>
    </recommendedName>
</protein>
<dbReference type="KEGG" id="ahw:NCTC11636_01665"/>
<gene>
    <name evidence="2" type="ORF">NCTC11636_01665</name>
</gene>
<feature type="domain" description="Restriction endonuclease type II-like" evidence="1">
    <location>
        <begin position="144"/>
        <end position="220"/>
    </location>
</feature>
<dbReference type="InterPro" id="IPR049468">
    <property type="entry name" value="Restrct_endonuc-II-like_dom"/>
</dbReference>
<dbReference type="Pfam" id="PF18741">
    <property type="entry name" value="MTES_1575"/>
    <property type="match status" value="1"/>
</dbReference>
<dbReference type="AlphaFoldDB" id="A0A3S4R3V2"/>
<accession>A0A3S4R3V2</accession>
<dbReference type="Gene3D" id="3.40.960.10">
    <property type="entry name" value="VSR Endonuclease"/>
    <property type="match status" value="1"/>
</dbReference>
<keyword evidence="3" id="KW-1185">Reference proteome</keyword>
<dbReference type="RefSeq" id="WP_232009676.1">
    <property type="nucleotide sequence ID" value="NZ_LR134350.1"/>
</dbReference>
<evidence type="ECO:0000259" key="1">
    <source>
        <dbReference type="Pfam" id="PF18741"/>
    </source>
</evidence>